<dbReference type="EMBL" id="CAOQHR010000011">
    <property type="protein sequence ID" value="CAI6341356.1"/>
    <property type="molecule type" value="Genomic_DNA"/>
</dbReference>
<gene>
    <name evidence="1" type="ORF">PDIGIT_LOCUS14552</name>
</gene>
<dbReference type="InterPro" id="IPR029063">
    <property type="entry name" value="SAM-dependent_MTases_sf"/>
</dbReference>
<dbReference type="PANTHER" id="PTHR43712">
    <property type="entry name" value="PUTATIVE (AFU_ORTHOLOGUE AFUA_4G14580)-RELATED"/>
    <property type="match status" value="1"/>
</dbReference>
<organism evidence="1 2">
    <name type="scientific">Periconia digitata</name>
    <dbReference type="NCBI Taxonomy" id="1303443"/>
    <lineage>
        <taxon>Eukaryota</taxon>
        <taxon>Fungi</taxon>
        <taxon>Dikarya</taxon>
        <taxon>Ascomycota</taxon>
        <taxon>Pezizomycotina</taxon>
        <taxon>Dothideomycetes</taxon>
        <taxon>Pleosporomycetidae</taxon>
        <taxon>Pleosporales</taxon>
        <taxon>Massarineae</taxon>
        <taxon>Periconiaceae</taxon>
        <taxon>Periconia</taxon>
    </lineage>
</organism>
<proteinExistence type="predicted"/>
<sequence>MPLTRFPYPRLQYDFFDPQPVYYEGVGAFFLRHMLHNWDDADCVRILRNLRSKGVACRGSRSMA</sequence>
<evidence type="ECO:0008006" key="3">
    <source>
        <dbReference type="Google" id="ProtNLM"/>
    </source>
</evidence>
<accession>A0A9W4US64</accession>
<dbReference type="Proteomes" id="UP001152607">
    <property type="component" value="Unassembled WGS sequence"/>
</dbReference>
<evidence type="ECO:0000313" key="2">
    <source>
        <dbReference type="Proteomes" id="UP001152607"/>
    </source>
</evidence>
<dbReference type="SUPFAM" id="SSF53335">
    <property type="entry name" value="S-adenosyl-L-methionine-dependent methyltransferases"/>
    <property type="match status" value="1"/>
</dbReference>
<evidence type="ECO:0000313" key="1">
    <source>
        <dbReference type="EMBL" id="CAI6341356.1"/>
    </source>
</evidence>
<keyword evidence="2" id="KW-1185">Reference proteome</keyword>
<dbReference type="Gene3D" id="3.40.50.150">
    <property type="entry name" value="Vaccinia Virus protein VP39"/>
    <property type="match status" value="1"/>
</dbReference>
<reference evidence="1" key="1">
    <citation type="submission" date="2023-01" db="EMBL/GenBank/DDBJ databases">
        <authorList>
            <person name="Van Ghelder C."/>
            <person name="Rancurel C."/>
        </authorList>
    </citation>
    <scope>NUCLEOTIDE SEQUENCE</scope>
    <source>
        <strain evidence="1">CNCM I-4278</strain>
    </source>
</reference>
<dbReference type="InterPro" id="IPR016461">
    <property type="entry name" value="COMT-like"/>
</dbReference>
<dbReference type="PANTHER" id="PTHR43712:SF2">
    <property type="entry name" value="O-METHYLTRANSFERASE CICE"/>
    <property type="match status" value="1"/>
</dbReference>
<name>A0A9W4US64_9PLEO</name>
<dbReference type="OrthoDB" id="2410195at2759"/>
<protein>
    <recommendedName>
        <fullName evidence="3">O-methyltransferase domain-containing protein</fullName>
    </recommendedName>
</protein>
<dbReference type="AlphaFoldDB" id="A0A9W4US64"/>
<comment type="caution">
    <text evidence="1">The sequence shown here is derived from an EMBL/GenBank/DDBJ whole genome shotgun (WGS) entry which is preliminary data.</text>
</comment>
<dbReference type="GO" id="GO:0008168">
    <property type="term" value="F:methyltransferase activity"/>
    <property type="evidence" value="ECO:0007669"/>
    <property type="project" value="InterPro"/>
</dbReference>
<dbReference type="PROSITE" id="PS51683">
    <property type="entry name" value="SAM_OMT_II"/>
    <property type="match status" value="1"/>
</dbReference>